<keyword evidence="2 5" id="KW-0862">Zinc</keyword>
<dbReference type="Gene3D" id="3.40.50.720">
    <property type="entry name" value="NAD(P)-binding Rossmann-like Domain"/>
    <property type="match status" value="1"/>
</dbReference>
<dbReference type="RefSeq" id="WP_346064746.1">
    <property type="nucleotide sequence ID" value="NZ_BRPJ01000018.1"/>
</dbReference>
<name>A0ABQ5M2H3_9FIRM</name>
<keyword evidence="4" id="KW-0520">NAD</keyword>
<proteinExistence type="inferred from homology"/>
<keyword evidence="8" id="KW-1185">Reference proteome</keyword>
<dbReference type="InterPro" id="IPR013154">
    <property type="entry name" value="ADH-like_N"/>
</dbReference>
<comment type="cofactor">
    <cofactor evidence="5">
        <name>Zn(2+)</name>
        <dbReference type="ChEBI" id="CHEBI:29105"/>
    </cofactor>
</comment>
<dbReference type="PANTHER" id="PTHR43880">
    <property type="entry name" value="ALCOHOL DEHYDROGENASE"/>
    <property type="match status" value="1"/>
</dbReference>
<dbReference type="Pfam" id="PF08240">
    <property type="entry name" value="ADH_N"/>
    <property type="match status" value="1"/>
</dbReference>
<dbReference type="CDD" id="cd08278">
    <property type="entry name" value="benzyl_alcohol_DH"/>
    <property type="match status" value="1"/>
</dbReference>
<dbReference type="EMBL" id="BRPJ01000018">
    <property type="protein sequence ID" value="GLB29106.1"/>
    <property type="molecule type" value="Genomic_DNA"/>
</dbReference>
<dbReference type="SUPFAM" id="SSF50129">
    <property type="entry name" value="GroES-like"/>
    <property type="match status" value="2"/>
</dbReference>
<dbReference type="InterPro" id="IPR020843">
    <property type="entry name" value="ER"/>
</dbReference>
<comment type="caution">
    <text evidence="7">The sequence shown here is derived from an EMBL/GenBank/DDBJ whole genome shotgun (WGS) entry which is preliminary data.</text>
</comment>
<keyword evidence="1 5" id="KW-0479">Metal-binding</keyword>
<dbReference type="InterPro" id="IPR036291">
    <property type="entry name" value="NAD(P)-bd_dom_sf"/>
</dbReference>
<evidence type="ECO:0000256" key="1">
    <source>
        <dbReference type="ARBA" id="ARBA00022723"/>
    </source>
</evidence>
<gene>
    <name evidence="7" type="ORF">LAD12857_10290</name>
</gene>
<dbReference type="SMART" id="SM00829">
    <property type="entry name" value="PKS_ER"/>
    <property type="match status" value="1"/>
</dbReference>
<dbReference type="PANTHER" id="PTHR43880:SF12">
    <property type="entry name" value="ALCOHOL DEHYDROGENASE CLASS-3"/>
    <property type="match status" value="1"/>
</dbReference>
<dbReference type="SUPFAM" id="SSF51735">
    <property type="entry name" value="NAD(P)-binding Rossmann-fold domains"/>
    <property type="match status" value="1"/>
</dbReference>
<evidence type="ECO:0000256" key="3">
    <source>
        <dbReference type="ARBA" id="ARBA00023002"/>
    </source>
</evidence>
<dbReference type="InterPro" id="IPR011032">
    <property type="entry name" value="GroES-like_sf"/>
</dbReference>
<dbReference type="Pfam" id="PF00107">
    <property type="entry name" value="ADH_zinc_N"/>
    <property type="match status" value="1"/>
</dbReference>
<dbReference type="PROSITE" id="PS00059">
    <property type="entry name" value="ADH_ZINC"/>
    <property type="match status" value="1"/>
</dbReference>
<evidence type="ECO:0000313" key="7">
    <source>
        <dbReference type="EMBL" id="GLB29106.1"/>
    </source>
</evidence>
<comment type="similarity">
    <text evidence="5">Belongs to the zinc-containing alcohol dehydrogenase family.</text>
</comment>
<dbReference type="Proteomes" id="UP001419084">
    <property type="component" value="Unassembled WGS sequence"/>
</dbReference>
<evidence type="ECO:0000313" key="8">
    <source>
        <dbReference type="Proteomes" id="UP001419084"/>
    </source>
</evidence>
<reference evidence="7 8" key="1">
    <citation type="journal article" date="2024" name="Int. J. Syst. Evol. Microbiol.">
        <title>Lacrimispora brassicae sp. nov. isolated from fermented cabbage, and proposal of Clostridium indicum Gundawar et al. 2019 and Clostridium methoxybenzovorans Mechichi et al. 1999 as heterotypic synonyms of Lacrimispora amygdalina (Parshina et al. 2003) Haas and Blanchard 2020 and Lacrimispora indolis (McClung and McCoy 1957) Haas and Blanchard 2020, respectively.</title>
        <authorList>
            <person name="Kobayashi H."/>
            <person name="Tanizawa Y."/>
            <person name="Sakamoto M."/>
            <person name="Ohkuma M."/>
            <person name="Tohno M."/>
        </authorList>
    </citation>
    <scope>NUCLEOTIDE SEQUENCE [LARGE SCALE GENOMIC DNA]</scope>
    <source>
        <strain evidence="7 8">DSM 12857</strain>
    </source>
</reference>
<evidence type="ECO:0000256" key="5">
    <source>
        <dbReference type="RuleBase" id="RU361277"/>
    </source>
</evidence>
<sequence>MKIKAALVKEAGQPFSIEEVELAAPKADEVLVKIVASGVCHTDEVAQMQIIPVPLPAVFGHEGCGIIEEVGNHVTDFKKGDHVSFSFGYCGKCENCMSAKPYICKSLNDINFGGVMADGTKRLSQNGQEISSFFGQSSFATYAVVNQNSVVKIDDTVDLALVGPLGCGIQTGAGAVLNRLRPEFGSTIAVYGCGTVGMSAIMAAKIAGCATIIAIGGNPKSLALAKELGATHTINRKECDDIVAKVKEITKGGASYAIDTSGVPDFVRKALACVGLGGTAVVLGATGDLTINVQSELMGEGKSLIGVIEGDAVPKLFIPELLNYYRAGKFPFDKLITYYKFEDINQAFADSHSGKTIKAVLKMI</sequence>
<organism evidence="7 8">
    <name type="scientific">Lacrimispora amygdalina</name>
    <dbReference type="NCBI Taxonomy" id="253257"/>
    <lineage>
        <taxon>Bacteria</taxon>
        <taxon>Bacillati</taxon>
        <taxon>Bacillota</taxon>
        <taxon>Clostridia</taxon>
        <taxon>Lachnospirales</taxon>
        <taxon>Lachnospiraceae</taxon>
        <taxon>Lacrimispora</taxon>
    </lineage>
</organism>
<feature type="domain" description="Enoyl reductase (ER)" evidence="6">
    <location>
        <begin position="12"/>
        <end position="361"/>
    </location>
</feature>
<keyword evidence="3" id="KW-0560">Oxidoreductase</keyword>
<dbReference type="Gene3D" id="3.90.180.10">
    <property type="entry name" value="Medium-chain alcohol dehydrogenases, catalytic domain"/>
    <property type="match status" value="1"/>
</dbReference>
<protein>
    <submittedName>
        <fullName evidence="7">Alcohol dehydrogenase</fullName>
    </submittedName>
</protein>
<evidence type="ECO:0000259" key="6">
    <source>
        <dbReference type="SMART" id="SM00829"/>
    </source>
</evidence>
<dbReference type="InterPro" id="IPR002328">
    <property type="entry name" value="ADH_Zn_CS"/>
</dbReference>
<accession>A0ABQ5M2H3</accession>
<evidence type="ECO:0000256" key="4">
    <source>
        <dbReference type="ARBA" id="ARBA00023027"/>
    </source>
</evidence>
<dbReference type="InterPro" id="IPR013149">
    <property type="entry name" value="ADH-like_C"/>
</dbReference>
<evidence type="ECO:0000256" key="2">
    <source>
        <dbReference type="ARBA" id="ARBA00022833"/>
    </source>
</evidence>